<sequence>MNSSNISQLDDDIPNRLFSDYVQILILMTIFVPGICMNFYTFLKIYRRYKITESRIMLLNLQLNVTNSKILIFFVFTRICWLATYKWMGGWFLCKAVKFGQALSFMSSSNIVVCIGSDRLLSLLYPLQVKPKANKR</sequence>
<keyword evidence="8" id="KW-0807">Transducer</keyword>
<name>A0A915I754_ROMCU</name>
<organism evidence="11 12">
    <name type="scientific">Romanomermis culicivorax</name>
    <name type="common">Nematode worm</name>
    <dbReference type="NCBI Taxonomy" id="13658"/>
    <lineage>
        <taxon>Eukaryota</taxon>
        <taxon>Metazoa</taxon>
        <taxon>Ecdysozoa</taxon>
        <taxon>Nematoda</taxon>
        <taxon>Enoplea</taxon>
        <taxon>Dorylaimia</taxon>
        <taxon>Mermithida</taxon>
        <taxon>Mermithoidea</taxon>
        <taxon>Mermithidae</taxon>
        <taxon>Romanomermis</taxon>
    </lineage>
</organism>
<dbReference type="PANTHER" id="PTHR24230:SF120">
    <property type="entry name" value="G-PROTEIN COUPLED RECEPTOR DAF-38"/>
    <property type="match status" value="1"/>
</dbReference>
<comment type="subcellular location">
    <subcellularLocation>
        <location evidence="1">Cell membrane</location>
        <topology evidence="1">Multi-pass membrane protein</topology>
    </subcellularLocation>
</comment>
<dbReference type="Proteomes" id="UP000887565">
    <property type="component" value="Unplaced"/>
</dbReference>
<dbReference type="PANTHER" id="PTHR24230">
    <property type="entry name" value="G-PROTEIN COUPLED RECEPTOR"/>
    <property type="match status" value="1"/>
</dbReference>
<evidence type="ECO:0000313" key="12">
    <source>
        <dbReference type="WBParaSite" id="nRc.2.0.1.t09701-RA"/>
    </source>
</evidence>
<dbReference type="PROSITE" id="PS50262">
    <property type="entry name" value="G_PROTEIN_RECEP_F1_2"/>
    <property type="match status" value="1"/>
</dbReference>
<evidence type="ECO:0000256" key="6">
    <source>
        <dbReference type="ARBA" id="ARBA00023136"/>
    </source>
</evidence>
<evidence type="ECO:0000256" key="5">
    <source>
        <dbReference type="ARBA" id="ARBA00023040"/>
    </source>
</evidence>
<dbReference type="AlphaFoldDB" id="A0A915I754"/>
<keyword evidence="11" id="KW-1185">Reference proteome</keyword>
<keyword evidence="5" id="KW-0297">G-protein coupled receptor</keyword>
<keyword evidence="7" id="KW-0675">Receptor</keyword>
<evidence type="ECO:0000313" key="11">
    <source>
        <dbReference type="Proteomes" id="UP000887565"/>
    </source>
</evidence>
<keyword evidence="3 9" id="KW-0812">Transmembrane</keyword>
<evidence type="ECO:0000256" key="8">
    <source>
        <dbReference type="ARBA" id="ARBA00023224"/>
    </source>
</evidence>
<keyword evidence="4 9" id="KW-1133">Transmembrane helix</keyword>
<dbReference type="GO" id="GO:0007218">
    <property type="term" value="P:neuropeptide signaling pathway"/>
    <property type="evidence" value="ECO:0007669"/>
    <property type="project" value="TreeGrafter"/>
</dbReference>
<feature type="domain" description="G-protein coupled receptors family 1 profile" evidence="10">
    <location>
        <begin position="37"/>
        <end position="136"/>
    </location>
</feature>
<accession>A0A915I754</accession>
<evidence type="ECO:0000256" key="2">
    <source>
        <dbReference type="ARBA" id="ARBA00022475"/>
    </source>
</evidence>
<evidence type="ECO:0000256" key="4">
    <source>
        <dbReference type="ARBA" id="ARBA00022989"/>
    </source>
</evidence>
<protein>
    <submittedName>
        <fullName evidence="12">G-protein coupled receptors family 1 profile domain-containing protein</fullName>
    </submittedName>
</protein>
<evidence type="ECO:0000256" key="9">
    <source>
        <dbReference type="SAM" id="Phobius"/>
    </source>
</evidence>
<evidence type="ECO:0000259" key="10">
    <source>
        <dbReference type="PROSITE" id="PS50262"/>
    </source>
</evidence>
<reference evidence="12" key="1">
    <citation type="submission" date="2022-11" db="UniProtKB">
        <authorList>
            <consortium name="WormBaseParasite"/>
        </authorList>
    </citation>
    <scope>IDENTIFICATION</scope>
</reference>
<feature type="transmembrane region" description="Helical" evidence="9">
    <location>
        <begin position="21"/>
        <end position="43"/>
    </location>
</feature>
<keyword evidence="2" id="KW-1003">Cell membrane</keyword>
<dbReference type="SUPFAM" id="SSF81321">
    <property type="entry name" value="Family A G protein-coupled receptor-like"/>
    <property type="match status" value="1"/>
</dbReference>
<evidence type="ECO:0000256" key="7">
    <source>
        <dbReference type="ARBA" id="ARBA00023170"/>
    </source>
</evidence>
<dbReference type="GO" id="GO:0008528">
    <property type="term" value="F:G protein-coupled peptide receptor activity"/>
    <property type="evidence" value="ECO:0007669"/>
    <property type="project" value="TreeGrafter"/>
</dbReference>
<dbReference type="GO" id="GO:0005886">
    <property type="term" value="C:plasma membrane"/>
    <property type="evidence" value="ECO:0007669"/>
    <property type="project" value="UniProtKB-SubCell"/>
</dbReference>
<keyword evidence="6 9" id="KW-0472">Membrane</keyword>
<dbReference type="Gene3D" id="1.20.1070.10">
    <property type="entry name" value="Rhodopsin 7-helix transmembrane proteins"/>
    <property type="match status" value="1"/>
</dbReference>
<evidence type="ECO:0000256" key="1">
    <source>
        <dbReference type="ARBA" id="ARBA00004651"/>
    </source>
</evidence>
<proteinExistence type="predicted"/>
<dbReference type="OMA" id="TRICWLA"/>
<dbReference type="InterPro" id="IPR017452">
    <property type="entry name" value="GPCR_Rhodpsn_7TM"/>
</dbReference>
<feature type="transmembrane region" description="Helical" evidence="9">
    <location>
        <begin position="105"/>
        <end position="127"/>
    </location>
</feature>
<evidence type="ECO:0000256" key="3">
    <source>
        <dbReference type="ARBA" id="ARBA00022692"/>
    </source>
</evidence>
<feature type="transmembrane region" description="Helical" evidence="9">
    <location>
        <begin position="64"/>
        <end position="85"/>
    </location>
</feature>
<dbReference type="WBParaSite" id="nRc.2.0.1.t09701-RA">
    <property type="protein sequence ID" value="nRc.2.0.1.t09701-RA"/>
    <property type="gene ID" value="nRc.2.0.1.g09701"/>
</dbReference>